<evidence type="ECO:0000256" key="4">
    <source>
        <dbReference type="ARBA" id="ARBA00022723"/>
    </source>
</evidence>
<dbReference type="InterPro" id="IPR008250">
    <property type="entry name" value="ATPase_P-typ_transduc_dom_A_sf"/>
</dbReference>
<dbReference type="GO" id="GO:0043682">
    <property type="term" value="F:P-type divalent copper transporter activity"/>
    <property type="evidence" value="ECO:0007669"/>
    <property type="project" value="TreeGrafter"/>
</dbReference>
<feature type="transmembrane region" description="Helical" evidence="10">
    <location>
        <begin position="23"/>
        <end position="44"/>
    </location>
</feature>
<dbReference type="InterPro" id="IPR036412">
    <property type="entry name" value="HAD-like_sf"/>
</dbReference>
<evidence type="ECO:0000256" key="7">
    <source>
        <dbReference type="ARBA" id="ARBA00022967"/>
    </source>
</evidence>
<feature type="transmembrane region" description="Helical" evidence="10">
    <location>
        <begin position="64"/>
        <end position="82"/>
    </location>
</feature>
<dbReference type="PRINTS" id="PR00119">
    <property type="entry name" value="CATATPASE"/>
</dbReference>
<dbReference type="SUPFAM" id="SSF81665">
    <property type="entry name" value="Calcium ATPase, transmembrane domain M"/>
    <property type="match status" value="1"/>
</dbReference>
<organism evidence="12 13">
    <name type="scientific">candidate division WWE3 bacterium</name>
    <dbReference type="NCBI Taxonomy" id="2053526"/>
    <lineage>
        <taxon>Bacteria</taxon>
        <taxon>Katanobacteria</taxon>
    </lineage>
</organism>
<gene>
    <name evidence="12" type="ORF">KC980_02055</name>
</gene>
<dbReference type="InterPro" id="IPR044492">
    <property type="entry name" value="P_typ_ATPase_HD_dom"/>
</dbReference>
<keyword evidence="4 10" id="KW-0479">Metal-binding</keyword>
<evidence type="ECO:0000256" key="6">
    <source>
        <dbReference type="ARBA" id="ARBA00022840"/>
    </source>
</evidence>
<dbReference type="SFLD" id="SFLDG00002">
    <property type="entry name" value="C1.7:_P-type_atpase_like"/>
    <property type="match status" value="1"/>
</dbReference>
<dbReference type="EMBL" id="JAGQNX010000059">
    <property type="protein sequence ID" value="MCA9308272.1"/>
    <property type="molecule type" value="Genomic_DNA"/>
</dbReference>
<keyword evidence="9 10" id="KW-0472">Membrane</keyword>
<dbReference type="SFLD" id="SFLDS00003">
    <property type="entry name" value="Haloacid_Dehalogenase"/>
    <property type="match status" value="1"/>
</dbReference>
<evidence type="ECO:0000256" key="3">
    <source>
        <dbReference type="ARBA" id="ARBA00022692"/>
    </source>
</evidence>
<feature type="non-terminal residue" evidence="12">
    <location>
        <position position="1"/>
    </location>
</feature>
<sequence>ATPGEKKNIIEERKQNELQKLKFNLMFSGIGLIPFALLMIWMLFAPVLMWPMLEDLIKVQTVHLIQFVLSTLILFFGGREIYKSAIVALKVKAFNMDTLITIGTFTAWAYSTLITFFPNFLKLENQEVYFEAAVFIVFFILLGRFLEARAKSKTNDAIKSLLKLQVKEAIVERNGKEITLPLEDVVVGDVLIIKPGQKVPVDSVIIEGSTALDESMLTGESLPVEKTIGAKVIGSTLNKTGYIKAKAEKVGADTMLSQIIQMVEDAQASEAPIQKLADKVASIFVPVVLVTAVATFVIWAVFETLPLAVYTATTVLIIACPCALGLATPTAIMVGTGKAAKRGILIKDAKALELANKITHIVFDKTGTLTKGHPEVQTLEFAQDIKNQTYIKDIIYSIESKSHHPLAEAVINYFSSSKKLKVNFFEDVSGKGIRAKVDDDEVLIGNQKLMDDAKIKISESLNTKAQHKMELGETIAFVALNNKIVAFLGIADPIKEEAIDLVTQLKQKNITSIMLTGDNKKTAQAVASKLGITNVISEVLPNQKADKIKELQNKEGNIVAMVGDGINDAPALAQAHIGIAMGTGTDVAIESGDVVLLGGSVIKTYEAIEISKKTLSTIKQNLFWAFGYNTLGIPIAAGILYPFFGILLSPIIASLAMALSSVSVVGNSLRLKGK</sequence>
<feature type="transmembrane region" description="Helical" evidence="10">
    <location>
        <begin position="622"/>
        <end position="641"/>
    </location>
</feature>
<dbReference type="Gene3D" id="3.40.1110.10">
    <property type="entry name" value="Calcium-transporting ATPase, cytoplasmic domain N"/>
    <property type="match status" value="2"/>
</dbReference>
<dbReference type="Pfam" id="PF00122">
    <property type="entry name" value="E1-E2_ATPase"/>
    <property type="match status" value="1"/>
</dbReference>
<evidence type="ECO:0000256" key="2">
    <source>
        <dbReference type="ARBA" id="ARBA00006024"/>
    </source>
</evidence>
<dbReference type="AlphaFoldDB" id="A0A955EBJ2"/>
<evidence type="ECO:0000313" key="12">
    <source>
        <dbReference type="EMBL" id="MCA9308272.1"/>
    </source>
</evidence>
<dbReference type="InterPro" id="IPR023214">
    <property type="entry name" value="HAD_sf"/>
</dbReference>
<dbReference type="PANTHER" id="PTHR43520">
    <property type="entry name" value="ATP7, ISOFORM B"/>
    <property type="match status" value="1"/>
</dbReference>
<dbReference type="InterPro" id="IPR023299">
    <property type="entry name" value="ATPase_P-typ_cyto_dom_N"/>
</dbReference>
<dbReference type="GO" id="GO:0005507">
    <property type="term" value="F:copper ion binding"/>
    <property type="evidence" value="ECO:0007669"/>
    <property type="project" value="TreeGrafter"/>
</dbReference>
<protein>
    <submittedName>
        <fullName evidence="12">Copper-translocating P-type ATPase</fullName>
    </submittedName>
</protein>
<dbReference type="Proteomes" id="UP000740557">
    <property type="component" value="Unassembled WGS sequence"/>
</dbReference>
<evidence type="ECO:0000313" key="13">
    <source>
        <dbReference type="Proteomes" id="UP000740557"/>
    </source>
</evidence>
<proteinExistence type="inferred from homology"/>
<reference evidence="12" key="2">
    <citation type="journal article" date="2021" name="Microbiome">
        <title>Successional dynamics and alternative stable states in a saline activated sludge microbial community over 9 years.</title>
        <authorList>
            <person name="Wang Y."/>
            <person name="Ye J."/>
            <person name="Ju F."/>
            <person name="Liu L."/>
            <person name="Boyd J.A."/>
            <person name="Deng Y."/>
            <person name="Parks D.H."/>
            <person name="Jiang X."/>
            <person name="Yin X."/>
            <person name="Woodcroft B.J."/>
            <person name="Tyson G.W."/>
            <person name="Hugenholtz P."/>
            <person name="Polz M.F."/>
            <person name="Zhang T."/>
        </authorList>
    </citation>
    <scope>NUCLEOTIDE SEQUENCE</scope>
    <source>
        <strain evidence="12">HKST-UBA79</strain>
    </source>
</reference>
<accession>A0A955EBJ2</accession>
<dbReference type="GO" id="GO:0055070">
    <property type="term" value="P:copper ion homeostasis"/>
    <property type="evidence" value="ECO:0007669"/>
    <property type="project" value="TreeGrafter"/>
</dbReference>
<dbReference type="PRINTS" id="PR00943">
    <property type="entry name" value="CUATPASE"/>
</dbReference>
<keyword evidence="8 10" id="KW-1133">Transmembrane helix</keyword>
<dbReference type="InterPro" id="IPR018303">
    <property type="entry name" value="ATPase_P-typ_P_site"/>
</dbReference>
<dbReference type="GO" id="GO:0016887">
    <property type="term" value="F:ATP hydrolysis activity"/>
    <property type="evidence" value="ECO:0007669"/>
    <property type="project" value="InterPro"/>
</dbReference>
<dbReference type="SFLD" id="SFLDF00027">
    <property type="entry name" value="p-type_atpase"/>
    <property type="match status" value="1"/>
</dbReference>
<evidence type="ECO:0000256" key="10">
    <source>
        <dbReference type="RuleBase" id="RU362081"/>
    </source>
</evidence>
<comment type="similarity">
    <text evidence="2 10">Belongs to the cation transport ATPase (P-type) (TC 3.A.3) family. Type IB subfamily.</text>
</comment>
<dbReference type="InterPro" id="IPR059000">
    <property type="entry name" value="ATPase_P-type_domA"/>
</dbReference>
<dbReference type="GO" id="GO:0012505">
    <property type="term" value="C:endomembrane system"/>
    <property type="evidence" value="ECO:0007669"/>
    <property type="project" value="UniProtKB-SubCell"/>
</dbReference>
<feature type="transmembrane region" description="Helical" evidence="10">
    <location>
        <begin position="647"/>
        <end position="669"/>
    </location>
</feature>
<comment type="caution">
    <text evidence="12">The sequence shown here is derived from an EMBL/GenBank/DDBJ whole genome shotgun (WGS) entry which is preliminary data.</text>
</comment>
<dbReference type="InterPro" id="IPR027256">
    <property type="entry name" value="P-typ_ATPase_IB"/>
</dbReference>
<keyword evidence="3 10" id="KW-0812">Transmembrane</keyword>
<dbReference type="FunFam" id="2.70.150.10:FF:000002">
    <property type="entry name" value="Copper-transporting ATPase 1, putative"/>
    <property type="match status" value="1"/>
</dbReference>
<dbReference type="CDD" id="cd02094">
    <property type="entry name" value="P-type_ATPase_Cu-like"/>
    <property type="match status" value="1"/>
</dbReference>
<keyword evidence="6 10" id="KW-0067">ATP-binding</keyword>
<reference evidence="12" key="1">
    <citation type="submission" date="2020-04" db="EMBL/GenBank/DDBJ databases">
        <authorList>
            <person name="Zhang T."/>
        </authorList>
    </citation>
    <scope>NUCLEOTIDE SEQUENCE</scope>
    <source>
        <strain evidence="12">HKST-UBA79</strain>
    </source>
</reference>
<dbReference type="NCBIfam" id="TIGR01494">
    <property type="entry name" value="ATPase_P-type"/>
    <property type="match status" value="1"/>
</dbReference>
<keyword evidence="10" id="KW-1003">Cell membrane</keyword>
<dbReference type="GO" id="GO:0005886">
    <property type="term" value="C:plasma membrane"/>
    <property type="evidence" value="ECO:0007669"/>
    <property type="project" value="UniProtKB-SubCell"/>
</dbReference>
<keyword evidence="5 10" id="KW-0547">Nucleotide-binding</keyword>
<dbReference type="NCBIfam" id="TIGR01511">
    <property type="entry name" value="ATPase-IB1_Cu"/>
    <property type="match status" value="1"/>
</dbReference>
<dbReference type="PANTHER" id="PTHR43520:SF8">
    <property type="entry name" value="P-TYPE CU(+) TRANSPORTER"/>
    <property type="match status" value="1"/>
</dbReference>
<dbReference type="Gene3D" id="2.70.150.10">
    <property type="entry name" value="Calcium-transporting ATPase, cytoplasmic transduction domain A"/>
    <property type="match status" value="1"/>
</dbReference>
<dbReference type="Gene3D" id="3.40.50.1000">
    <property type="entry name" value="HAD superfamily/HAD-like"/>
    <property type="match status" value="1"/>
</dbReference>
<evidence type="ECO:0000256" key="9">
    <source>
        <dbReference type="ARBA" id="ARBA00023136"/>
    </source>
</evidence>
<evidence type="ECO:0000259" key="11">
    <source>
        <dbReference type="Pfam" id="PF00122"/>
    </source>
</evidence>
<dbReference type="InterPro" id="IPR023298">
    <property type="entry name" value="ATPase_P-typ_TM_dom_sf"/>
</dbReference>
<feature type="transmembrane region" description="Helical" evidence="10">
    <location>
        <begin position="283"/>
        <end position="302"/>
    </location>
</feature>
<dbReference type="SUPFAM" id="SSF56784">
    <property type="entry name" value="HAD-like"/>
    <property type="match status" value="1"/>
</dbReference>
<dbReference type="Pfam" id="PF00702">
    <property type="entry name" value="Hydrolase"/>
    <property type="match status" value="1"/>
</dbReference>
<dbReference type="PROSITE" id="PS00154">
    <property type="entry name" value="ATPASE_E1_E2"/>
    <property type="match status" value="1"/>
</dbReference>
<dbReference type="NCBIfam" id="TIGR01525">
    <property type="entry name" value="ATPase-IB_hvy"/>
    <property type="match status" value="1"/>
</dbReference>
<name>A0A955EBJ2_UNCKA</name>
<feature type="domain" description="P-type ATPase A" evidence="11">
    <location>
        <begin position="164"/>
        <end position="264"/>
    </location>
</feature>
<dbReference type="SUPFAM" id="SSF81653">
    <property type="entry name" value="Calcium ATPase, transduction domain A"/>
    <property type="match status" value="1"/>
</dbReference>
<evidence type="ECO:0000256" key="8">
    <source>
        <dbReference type="ARBA" id="ARBA00022989"/>
    </source>
</evidence>
<keyword evidence="7" id="KW-1278">Translocase</keyword>
<dbReference type="InterPro" id="IPR001757">
    <property type="entry name" value="P_typ_ATPase"/>
</dbReference>
<evidence type="ECO:0000256" key="5">
    <source>
        <dbReference type="ARBA" id="ARBA00022741"/>
    </source>
</evidence>
<feature type="transmembrane region" description="Helical" evidence="10">
    <location>
        <begin position="308"/>
        <end position="334"/>
    </location>
</feature>
<evidence type="ECO:0000256" key="1">
    <source>
        <dbReference type="ARBA" id="ARBA00004127"/>
    </source>
</evidence>
<dbReference type="GO" id="GO:0005524">
    <property type="term" value="F:ATP binding"/>
    <property type="evidence" value="ECO:0007669"/>
    <property type="project" value="UniProtKB-UniRule"/>
</dbReference>
<comment type="subcellular location">
    <subcellularLocation>
        <location evidence="10">Cell membrane</location>
    </subcellularLocation>
    <subcellularLocation>
        <location evidence="1">Endomembrane system</location>
        <topology evidence="1">Multi-pass membrane protein</topology>
    </subcellularLocation>
</comment>
<feature type="transmembrane region" description="Helical" evidence="10">
    <location>
        <begin position="94"/>
        <end position="116"/>
    </location>
</feature>
<feature type="transmembrane region" description="Helical" evidence="10">
    <location>
        <begin position="128"/>
        <end position="146"/>
    </location>
</feature>